<dbReference type="InterPro" id="IPR003000">
    <property type="entry name" value="Sirtuin"/>
</dbReference>
<dbReference type="EC" id="2.3.1.286" evidence="1"/>
<sequence length="257" mass="27403">MTADPEALDRARELIAGARAVAVLTGAGISTDSGIPDFRGPQGVWTKNPEAEKQSTLQHWVSDPDVRRRGWQNRLRTPTLAAEPNAGHHALVDLERSGRLHTLITQNVDGLHLKAGTDPSRLVEIHGTVREVMCLSCDERAPMERALERVRAGEDDPACRSCGGILKSATISFGQSLDTRALMRAEQAARECDLMLAVGSTLSVYPIAEVVPLAASLGASVVIVNAEPTTFDDLADVVLRAPIGTTLPGLVADLPPV</sequence>
<dbReference type="Pfam" id="PF02146">
    <property type="entry name" value="SIR2"/>
    <property type="match status" value="1"/>
</dbReference>
<keyword evidence="7" id="KW-1185">Reference proteome</keyword>
<keyword evidence="2" id="KW-0808">Transferase</keyword>
<dbReference type="GO" id="GO:0070403">
    <property type="term" value="F:NAD+ binding"/>
    <property type="evidence" value="ECO:0007669"/>
    <property type="project" value="InterPro"/>
</dbReference>
<accession>A0A5Q2RT55</accession>
<protein>
    <recommendedName>
        <fullName evidence="1">protein acetyllysine N-acetyltransferase</fullName>
        <ecNumber evidence="1">2.3.1.286</ecNumber>
    </recommendedName>
</protein>
<feature type="binding site" evidence="4">
    <location>
        <position position="162"/>
    </location>
    <ligand>
        <name>Zn(2+)</name>
        <dbReference type="ChEBI" id="CHEBI:29105"/>
    </ligand>
</feature>
<dbReference type="Proteomes" id="UP000334019">
    <property type="component" value="Chromosome"/>
</dbReference>
<dbReference type="AlphaFoldDB" id="A0A5Q2RT55"/>
<name>A0A5Q2RT55_9ACTN</name>
<feature type="domain" description="Deacetylase sirtuin-type" evidence="5">
    <location>
        <begin position="1"/>
        <end position="257"/>
    </location>
</feature>
<keyword evidence="3" id="KW-0520">NAD</keyword>
<keyword evidence="4" id="KW-0479">Metal-binding</keyword>
<dbReference type="CDD" id="cd01407">
    <property type="entry name" value="SIR2-fam"/>
    <property type="match status" value="1"/>
</dbReference>
<dbReference type="KEGG" id="atq:GH723_12565"/>
<evidence type="ECO:0000256" key="1">
    <source>
        <dbReference type="ARBA" id="ARBA00012928"/>
    </source>
</evidence>
<reference evidence="6 7" key="1">
    <citation type="submission" date="2019-11" db="EMBL/GenBank/DDBJ databases">
        <authorList>
            <person name="He Y."/>
        </authorList>
    </citation>
    <scope>NUCLEOTIDE SEQUENCE [LARGE SCALE GENOMIC DNA]</scope>
    <source>
        <strain evidence="6 7">SCSIO 58843</strain>
    </source>
</reference>
<dbReference type="InterPro" id="IPR026590">
    <property type="entry name" value="Ssirtuin_cat_dom"/>
</dbReference>
<evidence type="ECO:0000256" key="2">
    <source>
        <dbReference type="ARBA" id="ARBA00022679"/>
    </source>
</evidence>
<proteinExistence type="predicted"/>
<evidence type="ECO:0000259" key="5">
    <source>
        <dbReference type="PROSITE" id="PS50305"/>
    </source>
</evidence>
<dbReference type="PROSITE" id="PS50305">
    <property type="entry name" value="SIRTUIN"/>
    <property type="match status" value="1"/>
</dbReference>
<organism evidence="6 7">
    <name type="scientific">Actinomarinicola tropica</name>
    <dbReference type="NCBI Taxonomy" id="2789776"/>
    <lineage>
        <taxon>Bacteria</taxon>
        <taxon>Bacillati</taxon>
        <taxon>Actinomycetota</taxon>
        <taxon>Acidimicrobiia</taxon>
        <taxon>Acidimicrobiales</taxon>
        <taxon>Iamiaceae</taxon>
        <taxon>Actinomarinicola</taxon>
    </lineage>
</organism>
<dbReference type="PANTHER" id="PTHR11085:SF4">
    <property type="entry name" value="NAD-DEPENDENT PROTEIN DEACYLASE"/>
    <property type="match status" value="1"/>
</dbReference>
<feature type="binding site" evidence="4">
    <location>
        <position position="134"/>
    </location>
    <ligand>
        <name>Zn(2+)</name>
        <dbReference type="ChEBI" id="CHEBI:29105"/>
    </ligand>
</feature>
<feature type="binding site" evidence="4">
    <location>
        <position position="137"/>
    </location>
    <ligand>
        <name>Zn(2+)</name>
        <dbReference type="ChEBI" id="CHEBI:29105"/>
    </ligand>
</feature>
<dbReference type="PANTHER" id="PTHR11085">
    <property type="entry name" value="NAD-DEPENDENT PROTEIN DEACYLASE SIRTUIN-5, MITOCHONDRIAL-RELATED"/>
    <property type="match status" value="1"/>
</dbReference>
<dbReference type="EMBL" id="CP045851">
    <property type="protein sequence ID" value="QGG97100.1"/>
    <property type="molecule type" value="Genomic_DNA"/>
</dbReference>
<dbReference type="GO" id="GO:0017136">
    <property type="term" value="F:histone deacetylase activity, NAD-dependent"/>
    <property type="evidence" value="ECO:0007669"/>
    <property type="project" value="TreeGrafter"/>
</dbReference>
<keyword evidence="4" id="KW-0862">Zinc</keyword>
<feature type="active site" description="Proton acceptor" evidence="4">
    <location>
        <position position="126"/>
    </location>
</feature>
<dbReference type="InterPro" id="IPR050134">
    <property type="entry name" value="NAD-dep_sirtuin_deacylases"/>
</dbReference>
<feature type="binding site" evidence="4">
    <location>
        <position position="159"/>
    </location>
    <ligand>
        <name>Zn(2+)</name>
        <dbReference type="ChEBI" id="CHEBI:29105"/>
    </ligand>
</feature>
<dbReference type="InterPro" id="IPR026591">
    <property type="entry name" value="Sirtuin_cat_small_dom_sf"/>
</dbReference>
<evidence type="ECO:0000313" key="6">
    <source>
        <dbReference type="EMBL" id="QGG97100.1"/>
    </source>
</evidence>
<dbReference type="SUPFAM" id="SSF52467">
    <property type="entry name" value="DHS-like NAD/FAD-binding domain"/>
    <property type="match status" value="1"/>
</dbReference>
<dbReference type="Gene3D" id="3.30.1600.10">
    <property type="entry name" value="SIR2/SIRT2 'Small Domain"/>
    <property type="match status" value="1"/>
</dbReference>
<dbReference type="Gene3D" id="3.40.50.1220">
    <property type="entry name" value="TPP-binding domain"/>
    <property type="match status" value="1"/>
</dbReference>
<evidence type="ECO:0000256" key="3">
    <source>
        <dbReference type="ARBA" id="ARBA00023027"/>
    </source>
</evidence>
<gene>
    <name evidence="6" type="ORF">GH723_12565</name>
</gene>
<dbReference type="GO" id="GO:0046872">
    <property type="term" value="F:metal ion binding"/>
    <property type="evidence" value="ECO:0007669"/>
    <property type="project" value="UniProtKB-KW"/>
</dbReference>
<evidence type="ECO:0000313" key="7">
    <source>
        <dbReference type="Proteomes" id="UP000334019"/>
    </source>
</evidence>
<evidence type="ECO:0000256" key="4">
    <source>
        <dbReference type="PROSITE-ProRule" id="PRU00236"/>
    </source>
</evidence>
<dbReference type="InterPro" id="IPR029035">
    <property type="entry name" value="DHS-like_NAD/FAD-binding_dom"/>
</dbReference>